<evidence type="ECO:0000313" key="9">
    <source>
        <dbReference type="EMBL" id="TWF96877.1"/>
    </source>
</evidence>
<dbReference type="Gene3D" id="1.20.1250.20">
    <property type="entry name" value="MFS general substrate transporter like domains"/>
    <property type="match status" value="1"/>
</dbReference>
<dbReference type="GO" id="GO:0005886">
    <property type="term" value="C:plasma membrane"/>
    <property type="evidence" value="ECO:0007669"/>
    <property type="project" value="UniProtKB-SubCell"/>
</dbReference>
<feature type="transmembrane region" description="Helical" evidence="7">
    <location>
        <begin position="244"/>
        <end position="265"/>
    </location>
</feature>
<dbReference type="PANTHER" id="PTHR42718">
    <property type="entry name" value="MAJOR FACILITATOR SUPERFAMILY MULTIDRUG TRANSPORTER MFSC"/>
    <property type="match status" value="1"/>
</dbReference>
<dbReference type="Gene3D" id="1.20.1720.10">
    <property type="entry name" value="Multidrug resistance protein D"/>
    <property type="match status" value="1"/>
</dbReference>
<dbReference type="RefSeq" id="WP_145903173.1">
    <property type="nucleotide sequence ID" value="NZ_BAAAMZ010000042.1"/>
</dbReference>
<keyword evidence="4 7" id="KW-0472">Membrane</keyword>
<dbReference type="Pfam" id="PF07690">
    <property type="entry name" value="MFS_1"/>
    <property type="match status" value="1"/>
</dbReference>
<evidence type="ECO:0000313" key="10">
    <source>
        <dbReference type="Proteomes" id="UP000317940"/>
    </source>
</evidence>
<name>A0A561UBY5_9ACTN</name>
<reference evidence="9 10" key="1">
    <citation type="submission" date="2019-06" db="EMBL/GenBank/DDBJ databases">
        <title>Sequencing the genomes of 1000 actinobacteria strains.</title>
        <authorList>
            <person name="Klenk H.-P."/>
        </authorList>
    </citation>
    <scope>NUCLEOTIDE SEQUENCE [LARGE SCALE GENOMIC DNA]</scope>
    <source>
        <strain evidence="9 10">DSM 44826</strain>
    </source>
</reference>
<evidence type="ECO:0000256" key="5">
    <source>
        <dbReference type="ARBA" id="ARBA00023251"/>
    </source>
</evidence>
<feature type="transmembrane region" description="Helical" evidence="7">
    <location>
        <begin position="94"/>
        <end position="114"/>
    </location>
</feature>
<feature type="transmembrane region" description="Helical" evidence="7">
    <location>
        <begin position="27"/>
        <end position="50"/>
    </location>
</feature>
<evidence type="ECO:0000256" key="7">
    <source>
        <dbReference type="SAM" id="Phobius"/>
    </source>
</evidence>
<gene>
    <name evidence="9" type="ORF">FHX73_11651</name>
</gene>
<evidence type="ECO:0000256" key="6">
    <source>
        <dbReference type="SAM" id="MobiDB-lite"/>
    </source>
</evidence>
<dbReference type="OrthoDB" id="783189at2"/>
<dbReference type="Proteomes" id="UP000317940">
    <property type="component" value="Unassembled WGS sequence"/>
</dbReference>
<dbReference type="InterPro" id="IPR011701">
    <property type="entry name" value="MFS"/>
</dbReference>
<feature type="transmembrane region" description="Helical" evidence="7">
    <location>
        <begin position="186"/>
        <end position="207"/>
    </location>
</feature>
<evidence type="ECO:0000259" key="8">
    <source>
        <dbReference type="PROSITE" id="PS50850"/>
    </source>
</evidence>
<keyword evidence="5" id="KW-0046">Antibiotic resistance</keyword>
<accession>A0A561UBY5</accession>
<feature type="transmembrane region" description="Helical" evidence="7">
    <location>
        <begin position="353"/>
        <end position="374"/>
    </location>
</feature>
<feature type="domain" description="Major facilitator superfamily (MFS) profile" evidence="8">
    <location>
        <begin position="28"/>
        <end position="491"/>
    </location>
</feature>
<feature type="region of interest" description="Disordered" evidence="6">
    <location>
        <begin position="1"/>
        <end position="22"/>
    </location>
</feature>
<dbReference type="AlphaFoldDB" id="A0A561UBY5"/>
<organism evidence="9 10">
    <name type="scientific">Kitasatospora viridis</name>
    <dbReference type="NCBI Taxonomy" id="281105"/>
    <lineage>
        <taxon>Bacteria</taxon>
        <taxon>Bacillati</taxon>
        <taxon>Actinomycetota</taxon>
        <taxon>Actinomycetes</taxon>
        <taxon>Kitasatosporales</taxon>
        <taxon>Streptomycetaceae</taxon>
        <taxon>Kitasatospora</taxon>
    </lineage>
</organism>
<keyword evidence="3 7" id="KW-1133">Transmembrane helix</keyword>
<feature type="transmembrane region" description="Helical" evidence="7">
    <location>
        <begin position="219"/>
        <end position="238"/>
    </location>
</feature>
<feature type="transmembrane region" description="Helical" evidence="7">
    <location>
        <begin position="62"/>
        <end position="82"/>
    </location>
</feature>
<evidence type="ECO:0000256" key="3">
    <source>
        <dbReference type="ARBA" id="ARBA00022989"/>
    </source>
</evidence>
<evidence type="ECO:0000256" key="4">
    <source>
        <dbReference type="ARBA" id="ARBA00023136"/>
    </source>
</evidence>
<dbReference type="PANTHER" id="PTHR42718:SF39">
    <property type="entry name" value="ACTINORHODIN TRANSPORTER-RELATED"/>
    <property type="match status" value="1"/>
</dbReference>
<dbReference type="GO" id="GO:0046677">
    <property type="term" value="P:response to antibiotic"/>
    <property type="evidence" value="ECO:0007669"/>
    <property type="project" value="UniProtKB-KW"/>
</dbReference>
<evidence type="ECO:0000256" key="1">
    <source>
        <dbReference type="ARBA" id="ARBA00004651"/>
    </source>
</evidence>
<dbReference type="EMBL" id="VIWT01000001">
    <property type="protein sequence ID" value="TWF96877.1"/>
    <property type="molecule type" value="Genomic_DNA"/>
</dbReference>
<dbReference type="InterPro" id="IPR020846">
    <property type="entry name" value="MFS_dom"/>
</dbReference>
<proteinExistence type="predicted"/>
<dbReference type="CDD" id="cd17321">
    <property type="entry name" value="MFS_MMR_MDR_like"/>
    <property type="match status" value="1"/>
</dbReference>
<protein>
    <submittedName>
        <fullName evidence="9">MFS transporter</fullName>
    </submittedName>
</protein>
<comment type="subcellular location">
    <subcellularLocation>
        <location evidence="1">Cell membrane</location>
        <topology evidence="1">Multi-pass membrane protein</topology>
    </subcellularLocation>
</comment>
<feature type="transmembrane region" description="Helical" evidence="7">
    <location>
        <begin position="386"/>
        <end position="410"/>
    </location>
</feature>
<dbReference type="PROSITE" id="PS50850">
    <property type="entry name" value="MFS"/>
    <property type="match status" value="1"/>
</dbReference>
<keyword evidence="2 7" id="KW-0812">Transmembrane</keyword>
<feature type="transmembrane region" description="Helical" evidence="7">
    <location>
        <begin position="126"/>
        <end position="145"/>
    </location>
</feature>
<dbReference type="InterPro" id="IPR036259">
    <property type="entry name" value="MFS_trans_sf"/>
</dbReference>
<feature type="transmembrane region" description="Helical" evidence="7">
    <location>
        <begin position="463"/>
        <end position="484"/>
    </location>
</feature>
<feature type="transmembrane region" description="Helical" evidence="7">
    <location>
        <begin position="322"/>
        <end position="346"/>
    </location>
</feature>
<keyword evidence="10" id="KW-1185">Reference proteome</keyword>
<feature type="transmembrane region" description="Helical" evidence="7">
    <location>
        <begin position="152"/>
        <end position="174"/>
    </location>
</feature>
<comment type="caution">
    <text evidence="9">The sequence shown here is derived from an EMBL/GenBank/DDBJ whole genome shotgun (WGS) entry which is preliminary data.</text>
</comment>
<dbReference type="SUPFAM" id="SSF103473">
    <property type="entry name" value="MFS general substrate transporter"/>
    <property type="match status" value="1"/>
</dbReference>
<sequence>MSDTQASSPAPPAPAGPAAGPPTRRGAVLAVLLVAMFMAQFDFFVVNVATPSIARELHAGPVMLELVVAGYAFAYASGLITGGRLGDLYGHRRLYLIGMVAFALASLLCGVARSPGELVAARMLQGLTGALMVPQVLATITAVFPPDRRPGALAWFGVAGGLGSVSANVLGALMLDVNLFGLGWRVIFLVNLVVAALALAFAVRLLPADRPSRRRRLDPLGALGIAGTVALVLLPLSVGNGEGWPLWGWLCLAAALPVGVATLHWQRVQRDRGGSPVLDLTLFTVPSYRYGVAAGAAFLAYFAGFMFAFSQFLQLGRGHSPLAAGLIVTCSAVMFSGSALLAARLVRRHGLRVVVAGGVVTVLGLLLLVVQLLAFGTGTPTPGLVLAVMLAGAGNGAVLPQLIGAAMIGVRPEQAGTAAGVLNTAQQFGSSAGVSLVGALFFAIAGAAPAAGAPAAEADFADAMATCAAIDIALVLLVTGLLAANARAAQRIRHG</sequence>
<feature type="transmembrane region" description="Helical" evidence="7">
    <location>
        <begin position="431"/>
        <end position="451"/>
    </location>
</feature>
<feature type="transmembrane region" description="Helical" evidence="7">
    <location>
        <begin position="290"/>
        <end position="310"/>
    </location>
</feature>
<dbReference type="GO" id="GO:0022857">
    <property type="term" value="F:transmembrane transporter activity"/>
    <property type="evidence" value="ECO:0007669"/>
    <property type="project" value="InterPro"/>
</dbReference>
<evidence type="ECO:0000256" key="2">
    <source>
        <dbReference type="ARBA" id="ARBA00022692"/>
    </source>
</evidence>